<keyword evidence="1" id="KW-0547">Nucleotide-binding</keyword>
<keyword evidence="1" id="KW-0347">Helicase</keyword>
<accession>A0A2H3AL51</accession>
<evidence type="ECO:0000259" key="2">
    <source>
        <dbReference type="Pfam" id="PF05970"/>
    </source>
</evidence>
<feature type="non-terminal residue" evidence="3">
    <location>
        <position position="1"/>
    </location>
</feature>
<keyword evidence="1" id="KW-0233">DNA recombination</keyword>
<evidence type="ECO:0000313" key="4">
    <source>
        <dbReference type="Proteomes" id="UP000218334"/>
    </source>
</evidence>
<dbReference type="AlphaFoldDB" id="A0A2H3AL51"/>
<comment type="cofactor">
    <cofactor evidence="1">
        <name>Mg(2+)</name>
        <dbReference type="ChEBI" id="CHEBI:18420"/>
    </cofactor>
</comment>
<dbReference type="EMBL" id="KZ293501">
    <property type="protein sequence ID" value="PBK59595.1"/>
    <property type="molecule type" value="Genomic_DNA"/>
</dbReference>
<keyword evidence="1" id="KW-0234">DNA repair</keyword>
<dbReference type="EC" id="5.6.2.3" evidence="1"/>
<dbReference type="STRING" id="1076256.A0A2H3AL51"/>
<dbReference type="Pfam" id="PF05970">
    <property type="entry name" value="PIF1"/>
    <property type="match status" value="1"/>
</dbReference>
<keyword evidence="4" id="KW-1185">Reference proteome</keyword>
<evidence type="ECO:0000313" key="3">
    <source>
        <dbReference type="EMBL" id="PBK59595.1"/>
    </source>
</evidence>
<dbReference type="Proteomes" id="UP000218334">
    <property type="component" value="Unassembled WGS sequence"/>
</dbReference>
<organism evidence="3 4">
    <name type="scientific">Armillaria solidipes</name>
    <dbReference type="NCBI Taxonomy" id="1076256"/>
    <lineage>
        <taxon>Eukaryota</taxon>
        <taxon>Fungi</taxon>
        <taxon>Dikarya</taxon>
        <taxon>Basidiomycota</taxon>
        <taxon>Agaricomycotina</taxon>
        <taxon>Agaricomycetes</taxon>
        <taxon>Agaricomycetidae</taxon>
        <taxon>Agaricales</taxon>
        <taxon>Marasmiineae</taxon>
        <taxon>Physalacriaceae</taxon>
        <taxon>Armillaria</taxon>
    </lineage>
</organism>
<dbReference type="GO" id="GO:0005524">
    <property type="term" value="F:ATP binding"/>
    <property type="evidence" value="ECO:0007669"/>
    <property type="project" value="UniProtKB-KW"/>
</dbReference>
<dbReference type="GO" id="GO:0043139">
    <property type="term" value="F:5'-3' DNA helicase activity"/>
    <property type="evidence" value="ECO:0007669"/>
    <property type="project" value="UniProtKB-EC"/>
</dbReference>
<dbReference type="InterPro" id="IPR010285">
    <property type="entry name" value="DNA_helicase_pif1-like_DEAD"/>
</dbReference>
<dbReference type="GO" id="GO:0000723">
    <property type="term" value="P:telomere maintenance"/>
    <property type="evidence" value="ECO:0007669"/>
    <property type="project" value="InterPro"/>
</dbReference>
<dbReference type="GO" id="GO:0006281">
    <property type="term" value="P:DNA repair"/>
    <property type="evidence" value="ECO:0007669"/>
    <property type="project" value="UniProtKB-KW"/>
</dbReference>
<comment type="catalytic activity">
    <reaction evidence="1">
        <text>ATP + H2O = ADP + phosphate + H(+)</text>
        <dbReference type="Rhea" id="RHEA:13065"/>
        <dbReference type="ChEBI" id="CHEBI:15377"/>
        <dbReference type="ChEBI" id="CHEBI:15378"/>
        <dbReference type="ChEBI" id="CHEBI:30616"/>
        <dbReference type="ChEBI" id="CHEBI:43474"/>
        <dbReference type="ChEBI" id="CHEBI:456216"/>
        <dbReference type="EC" id="5.6.2.3"/>
    </reaction>
</comment>
<protein>
    <recommendedName>
        <fullName evidence="1">ATP-dependent DNA helicase</fullName>
        <ecNumber evidence="1">5.6.2.3</ecNumber>
    </recommendedName>
</protein>
<keyword evidence="1" id="KW-0067">ATP-binding</keyword>
<keyword evidence="1" id="KW-0227">DNA damage</keyword>
<keyword evidence="1" id="KW-0378">Hydrolase</keyword>
<name>A0A2H3AL51_9AGAR</name>
<evidence type="ECO:0000256" key="1">
    <source>
        <dbReference type="RuleBase" id="RU363044"/>
    </source>
</evidence>
<reference evidence="4" key="1">
    <citation type="journal article" date="2017" name="Nat. Ecol. Evol.">
        <title>Genome expansion and lineage-specific genetic innovations in the forest pathogenic fungi Armillaria.</title>
        <authorList>
            <person name="Sipos G."/>
            <person name="Prasanna A.N."/>
            <person name="Walter M.C."/>
            <person name="O'Connor E."/>
            <person name="Balint B."/>
            <person name="Krizsan K."/>
            <person name="Kiss B."/>
            <person name="Hess J."/>
            <person name="Varga T."/>
            <person name="Slot J."/>
            <person name="Riley R."/>
            <person name="Boka B."/>
            <person name="Rigling D."/>
            <person name="Barry K."/>
            <person name="Lee J."/>
            <person name="Mihaltcheva S."/>
            <person name="LaButti K."/>
            <person name="Lipzen A."/>
            <person name="Waldron R."/>
            <person name="Moloney N.M."/>
            <person name="Sperisen C."/>
            <person name="Kredics L."/>
            <person name="Vagvoelgyi C."/>
            <person name="Patrignani A."/>
            <person name="Fitzpatrick D."/>
            <person name="Nagy I."/>
            <person name="Doyle S."/>
            <person name="Anderson J.B."/>
            <person name="Grigoriev I.V."/>
            <person name="Gueldener U."/>
            <person name="Muensterkoetter M."/>
            <person name="Nagy L.G."/>
        </authorList>
    </citation>
    <scope>NUCLEOTIDE SEQUENCE [LARGE SCALE GENOMIC DNA]</scope>
    <source>
        <strain evidence="4">28-4</strain>
    </source>
</reference>
<feature type="domain" description="DNA helicase Pif1-like DEAD-box helicase" evidence="2">
    <location>
        <begin position="2"/>
        <end position="54"/>
    </location>
</feature>
<dbReference type="GO" id="GO:0006310">
    <property type="term" value="P:DNA recombination"/>
    <property type="evidence" value="ECO:0007669"/>
    <property type="project" value="UniProtKB-KW"/>
</dbReference>
<sequence>AKLLLAVRCHIINEISALHFKAFNCADRLMCSLTGNDSVWGGQTLITVGDFRQVWDNMF</sequence>
<dbReference type="GO" id="GO:0016787">
    <property type="term" value="F:hydrolase activity"/>
    <property type="evidence" value="ECO:0007669"/>
    <property type="project" value="UniProtKB-KW"/>
</dbReference>
<comment type="similarity">
    <text evidence="1">Belongs to the helicase family.</text>
</comment>
<gene>
    <name evidence="3" type="ORF">ARMSODRAFT_899068</name>
</gene>
<proteinExistence type="inferred from homology"/>